<gene>
    <name evidence="3" type="ORF">PNQ69_06320</name>
</gene>
<evidence type="ECO:0000256" key="1">
    <source>
        <dbReference type="SAM" id="MobiDB-lite"/>
    </source>
</evidence>
<comment type="caution">
    <text evidence="3">The sequence shown here is derived from an EMBL/GenBank/DDBJ whole genome shotgun (WGS) entry which is preliminary data.</text>
</comment>
<dbReference type="RefSeq" id="WP_209231442.1">
    <property type="nucleotide sequence ID" value="NZ_JAGHXG010000016.1"/>
</dbReference>
<name>A0ABU2I3Z7_9XANT</name>
<dbReference type="EMBL" id="JAQMHB010000001">
    <property type="protein sequence ID" value="MDS9992378.1"/>
    <property type="molecule type" value="Genomic_DNA"/>
</dbReference>
<accession>A0ABU2I3Z7</accession>
<organism evidence="3 4">
    <name type="scientific">Xanthomonas hawaiiensis</name>
    <dbReference type="NCBI Taxonomy" id="3003247"/>
    <lineage>
        <taxon>Bacteria</taxon>
        <taxon>Pseudomonadati</taxon>
        <taxon>Pseudomonadota</taxon>
        <taxon>Gammaproteobacteria</taxon>
        <taxon>Lysobacterales</taxon>
        <taxon>Lysobacteraceae</taxon>
        <taxon>Xanthomonas</taxon>
    </lineage>
</organism>
<evidence type="ECO:0008006" key="5">
    <source>
        <dbReference type="Google" id="ProtNLM"/>
    </source>
</evidence>
<feature type="compositionally biased region" description="Basic residues" evidence="1">
    <location>
        <begin position="201"/>
        <end position="210"/>
    </location>
</feature>
<proteinExistence type="predicted"/>
<feature type="region of interest" description="Disordered" evidence="1">
    <location>
        <begin position="197"/>
        <end position="246"/>
    </location>
</feature>
<feature type="transmembrane region" description="Helical" evidence="2">
    <location>
        <begin position="128"/>
        <end position="148"/>
    </location>
</feature>
<keyword evidence="4" id="KW-1185">Reference proteome</keyword>
<reference evidence="3 4" key="1">
    <citation type="submission" date="2023-01" db="EMBL/GenBank/DDBJ databases">
        <title>Xanthomonas hawaiianensis sp. nov. isolated from Araceae family in Hawaii.</title>
        <authorList>
            <person name="Chunag S.-C."/>
            <person name="Dobhal S."/>
            <person name="Alvarez A."/>
            <person name="Arif M."/>
        </authorList>
    </citation>
    <scope>NUCLEOTIDE SEQUENCE [LARGE SCALE GENOMIC DNA]</scope>
    <source>
        <strain evidence="3 4">A2111</strain>
    </source>
</reference>
<keyword evidence="2" id="KW-0812">Transmembrane</keyword>
<keyword evidence="2" id="KW-0472">Membrane</keyword>
<protein>
    <recommendedName>
        <fullName evidence="5">Transmembrane protein</fullName>
    </recommendedName>
</protein>
<keyword evidence="2" id="KW-1133">Transmembrane helix</keyword>
<feature type="transmembrane region" description="Helical" evidence="2">
    <location>
        <begin position="12"/>
        <end position="30"/>
    </location>
</feature>
<dbReference type="Proteomes" id="UP001260534">
    <property type="component" value="Unassembled WGS sequence"/>
</dbReference>
<feature type="transmembrane region" description="Helical" evidence="2">
    <location>
        <begin position="154"/>
        <end position="174"/>
    </location>
</feature>
<evidence type="ECO:0000313" key="4">
    <source>
        <dbReference type="Proteomes" id="UP001260534"/>
    </source>
</evidence>
<evidence type="ECO:0000313" key="3">
    <source>
        <dbReference type="EMBL" id="MDS9992378.1"/>
    </source>
</evidence>
<sequence length="246" mass="26452">MSLAEFAGRYSNIAGVIAAAGALPMFFLKWRTGFLGLSVKRTQRLYALSLGGTWRHADAAALQIAVGNAIGGNLDGDEIRIALERSNAVRVLTYCKMAKGMIGVSNDKSRFVPKGHWTSAGSYRKAAIALYVAAFVPWLLAPAAFNHFEPSKQIAGGISLAMLLLSPVLAWLSACAEAAYRLTSDFDQKYPRLQQFPASKGRTRAARTKRAGAPQPSAGRPRRRLRVEAQASSPIGQLTPVPPSPQ</sequence>
<evidence type="ECO:0000256" key="2">
    <source>
        <dbReference type="SAM" id="Phobius"/>
    </source>
</evidence>